<dbReference type="InterPro" id="IPR023404">
    <property type="entry name" value="rSAM_horseshoe"/>
</dbReference>
<dbReference type="SUPFAM" id="SSF102114">
    <property type="entry name" value="Radical SAM enzymes"/>
    <property type="match status" value="1"/>
</dbReference>
<dbReference type="InterPro" id="IPR058240">
    <property type="entry name" value="rSAM_sf"/>
</dbReference>
<dbReference type="AlphaFoldDB" id="A0A644UGM1"/>
<dbReference type="InterPro" id="IPR034466">
    <property type="entry name" value="Methyltransferase_Class_B"/>
</dbReference>
<dbReference type="SFLD" id="SFLDS00029">
    <property type="entry name" value="Radical_SAM"/>
    <property type="match status" value="1"/>
</dbReference>
<dbReference type="EMBL" id="VSSQ01000113">
    <property type="protein sequence ID" value="MPL78104.1"/>
    <property type="molecule type" value="Genomic_DNA"/>
</dbReference>
<dbReference type="Pfam" id="PF04055">
    <property type="entry name" value="Radical_SAM"/>
    <property type="match status" value="1"/>
</dbReference>
<keyword evidence="2" id="KW-0949">S-adenosyl-L-methionine</keyword>
<dbReference type="PROSITE" id="PS51332">
    <property type="entry name" value="B12_BINDING"/>
    <property type="match status" value="1"/>
</dbReference>
<dbReference type="GO" id="GO:0046872">
    <property type="term" value="F:metal ion binding"/>
    <property type="evidence" value="ECO:0007669"/>
    <property type="project" value="UniProtKB-KW"/>
</dbReference>
<protein>
    <submittedName>
        <fullName evidence="9">Anaerobic magnesium-protoporphyrin IX monomethyl ester cyclase</fullName>
        <ecNumber evidence="9">1.21.98.3</ecNumber>
    </submittedName>
</protein>
<dbReference type="PANTHER" id="PTHR43409">
    <property type="entry name" value="ANAEROBIC MAGNESIUM-PROTOPORPHYRIN IX MONOMETHYL ESTER CYCLASE-RELATED"/>
    <property type="match status" value="1"/>
</dbReference>
<accession>A0A644UGM1</accession>
<dbReference type="InterPro" id="IPR007197">
    <property type="entry name" value="rSAM"/>
</dbReference>
<dbReference type="Pfam" id="PF02310">
    <property type="entry name" value="B12-binding"/>
    <property type="match status" value="1"/>
</dbReference>
<dbReference type="InterPro" id="IPR051198">
    <property type="entry name" value="BchE-like"/>
</dbReference>
<reference evidence="9" key="1">
    <citation type="submission" date="2019-08" db="EMBL/GenBank/DDBJ databases">
        <authorList>
            <person name="Kucharzyk K."/>
            <person name="Murdoch R.W."/>
            <person name="Higgins S."/>
            <person name="Loffler F."/>
        </authorList>
    </citation>
    <scope>NUCLEOTIDE SEQUENCE</scope>
</reference>
<keyword evidence="3" id="KW-0479">Metal-binding</keyword>
<evidence type="ECO:0000256" key="5">
    <source>
        <dbReference type="ARBA" id="ARBA00023014"/>
    </source>
</evidence>
<feature type="domain" description="Radical SAM core" evidence="8">
    <location>
        <begin position="249"/>
        <end position="464"/>
    </location>
</feature>
<name>A0A644UGM1_9ZZZZ</name>
<gene>
    <name evidence="9" type="primary">bchE_3</name>
    <name evidence="9" type="ORF">SDC9_23968</name>
</gene>
<proteinExistence type="predicted"/>
<dbReference type="PROSITE" id="PS51918">
    <property type="entry name" value="RADICAL_SAM"/>
    <property type="match status" value="1"/>
</dbReference>
<dbReference type="CDD" id="cd01335">
    <property type="entry name" value="Radical_SAM"/>
    <property type="match status" value="1"/>
</dbReference>
<organism evidence="9">
    <name type="scientific">bioreactor metagenome</name>
    <dbReference type="NCBI Taxonomy" id="1076179"/>
    <lineage>
        <taxon>unclassified sequences</taxon>
        <taxon>metagenomes</taxon>
        <taxon>ecological metagenomes</taxon>
    </lineage>
</organism>
<dbReference type="GO" id="GO:0016491">
    <property type="term" value="F:oxidoreductase activity"/>
    <property type="evidence" value="ECO:0007669"/>
    <property type="project" value="UniProtKB-KW"/>
</dbReference>
<dbReference type="GO" id="GO:0005829">
    <property type="term" value="C:cytosol"/>
    <property type="evidence" value="ECO:0007669"/>
    <property type="project" value="TreeGrafter"/>
</dbReference>
<keyword evidence="5" id="KW-0411">Iron-sulfur</keyword>
<evidence type="ECO:0000313" key="9">
    <source>
        <dbReference type="EMBL" id="MPL78104.1"/>
    </source>
</evidence>
<dbReference type="SFLD" id="SFLDG01123">
    <property type="entry name" value="methyltransferase_(Class_B)"/>
    <property type="match status" value="1"/>
</dbReference>
<dbReference type="Gene3D" id="3.40.50.280">
    <property type="entry name" value="Cobalamin-binding domain"/>
    <property type="match status" value="1"/>
</dbReference>
<comment type="caution">
    <text evidence="9">The sequence shown here is derived from an EMBL/GenBank/DDBJ whole genome shotgun (WGS) entry which is preliminary data.</text>
</comment>
<keyword evidence="4" id="KW-0408">Iron</keyword>
<dbReference type="InterPro" id="IPR006638">
    <property type="entry name" value="Elp3/MiaA/NifB-like_rSAM"/>
</dbReference>
<evidence type="ECO:0000256" key="6">
    <source>
        <dbReference type="SAM" id="MobiDB-lite"/>
    </source>
</evidence>
<dbReference type="Gene3D" id="3.80.30.20">
    <property type="entry name" value="tm_1862 like domain"/>
    <property type="match status" value="1"/>
</dbReference>
<feature type="region of interest" description="Disordered" evidence="6">
    <location>
        <begin position="176"/>
        <end position="205"/>
    </location>
</feature>
<dbReference type="SFLD" id="SFLDG01082">
    <property type="entry name" value="B12-binding_domain_containing"/>
    <property type="match status" value="1"/>
</dbReference>
<dbReference type="GO" id="GO:0031419">
    <property type="term" value="F:cobalamin binding"/>
    <property type="evidence" value="ECO:0007669"/>
    <property type="project" value="InterPro"/>
</dbReference>
<dbReference type="SMART" id="SM00729">
    <property type="entry name" value="Elp3"/>
    <property type="match status" value="1"/>
</dbReference>
<evidence type="ECO:0000256" key="1">
    <source>
        <dbReference type="ARBA" id="ARBA00001966"/>
    </source>
</evidence>
<evidence type="ECO:0000259" key="8">
    <source>
        <dbReference type="PROSITE" id="PS51918"/>
    </source>
</evidence>
<evidence type="ECO:0000256" key="2">
    <source>
        <dbReference type="ARBA" id="ARBA00022691"/>
    </source>
</evidence>
<evidence type="ECO:0000256" key="3">
    <source>
        <dbReference type="ARBA" id="ARBA00022723"/>
    </source>
</evidence>
<dbReference type="GO" id="GO:0051539">
    <property type="term" value="F:4 iron, 4 sulfur cluster binding"/>
    <property type="evidence" value="ECO:0007669"/>
    <property type="project" value="UniProtKB-KW"/>
</dbReference>
<comment type="cofactor">
    <cofactor evidence="1">
        <name>[4Fe-4S] cluster</name>
        <dbReference type="ChEBI" id="CHEBI:49883"/>
    </cofactor>
</comment>
<sequence length="532" mass="61597">MKILFLNLPYKFNISRASRWPEKTKAGTLYYPYWLAYGAGVCEKKGIDTKLIDCITKGYSTEDTLNEISNYGPDYIMAEITTPTCFYDFDTINTIKNKNPNIKIIIGGTHATILAEEVLNQCDGIDYIVRQEYDFTIPEIIFTENNFGNSDDKGNISNIKGLSYRFNENNIQNTSENINENKTNNPNINKNNKPNINKTNNNGNINEENHNKIIIHNPDRIPLDNLDELPFVSKVYQKFLNVDDYAYAFAQKPMIQIVSARGCPNKCNFCSYPSTMGGRLFRTRSTNDLVDEIEYILTEMPEIKEIFIEDDTFTVNNERVIDFCEEIINRNLNPVWSCNTRVDLPFEVMSKMKQAGCRLLVTGYESGSQKVLDEIKKGITLQQSLDFSKNTKKLGIKVFGCFMIGLKGDNLDTINETFEFAKKVYPDMCFFQQAVPFPGTEFYDWVKNEGYLITEDYSKWLNNDGYLNCLVNYPYASSEEIEKIRDNLMSKYYFSFTYIFKTFLSNLDWIEFKRVVRGGYAYISFRIKKLLK</sequence>
<keyword evidence="9" id="KW-0560">Oxidoreductase</keyword>
<evidence type="ECO:0000259" key="7">
    <source>
        <dbReference type="PROSITE" id="PS51332"/>
    </source>
</evidence>
<evidence type="ECO:0000256" key="4">
    <source>
        <dbReference type="ARBA" id="ARBA00023004"/>
    </source>
</evidence>
<dbReference type="EC" id="1.21.98.3" evidence="9"/>
<dbReference type="PANTHER" id="PTHR43409:SF16">
    <property type="entry name" value="SLR0320 PROTEIN"/>
    <property type="match status" value="1"/>
</dbReference>
<dbReference type="InterPro" id="IPR006158">
    <property type="entry name" value="Cobalamin-bd"/>
</dbReference>
<feature type="domain" description="B12-binding" evidence="7">
    <location>
        <begin position="17"/>
        <end position="151"/>
    </location>
</feature>